<dbReference type="RefSeq" id="WP_249863488.1">
    <property type="nucleotide sequence ID" value="NZ_CP027059.1"/>
</dbReference>
<dbReference type="PANTHER" id="PTHR42855">
    <property type="entry name" value="ABC TRANSPORTER ATP-BINDING SUBUNIT"/>
    <property type="match status" value="1"/>
</dbReference>
<dbReference type="GO" id="GO:0005524">
    <property type="term" value="F:ATP binding"/>
    <property type="evidence" value="ECO:0007669"/>
    <property type="project" value="UniProtKB-KW"/>
</dbReference>
<dbReference type="InterPro" id="IPR051309">
    <property type="entry name" value="ABCF_ATPase"/>
</dbReference>
<accession>A0ABY4RG54</accession>
<organism evidence="5 6">
    <name type="scientific">Paenibacillus konkukensis</name>
    <dbReference type="NCBI Taxonomy" id="2020716"/>
    <lineage>
        <taxon>Bacteria</taxon>
        <taxon>Bacillati</taxon>
        <taxon>Bacillota</taxon>
        <taxon>Bacilli</taxon>
        <taxon>Bacillales</taxon>
        <taxon>Paenibacillaceae</taxon>
        <taxon>Paenibacillus</taxon>
    </lineage>
</organism>
<dbReference type="EMBL" id="CP027059">
    <property type="protein sequence ID" value="UQZ81242.1"/>
    <property type="molecule type" value="Genomic_DNA"/>
</dbReference>
<dbReference type="PROSITE" id="PS50893">
    <property type="entry name" value="ABC_TRANSPORTER_2"/>
    <property type="match status" value="2"/>
</dbReference>
<evidence type="ECO:0000313" key="6">
    <source>
        <dbReference type="Proteomes" id="UP001057134"/>
    </source>
</evidence>
<feature type="domain" description="ABC transporter" evidence="4">
    <location>
        <begin position="310"/>
        <end position="492"/>
    </location>
</feature>
<name>A0ABY4RG54_9BACL</name>
<evidence type="ECO:0000256" key="3">
    <source>
        <dbReference type="SAM" id="MobiDB-lite"/>
    </source>
</evidence>
<evidence type="ECO:0000313" key="5">
    <source>
        <dbReference type="EMBL" id="UQZ81242.1"/>
    </source>
</evidence>
<protein>
    <submittedName>
        <fullName evidence="5">ABC transporter ATP-binding protein YjjK</fullName>
    </submittedName>
</protein>
<dbReference type="InterPro" id="IPR017871">
    <property type="entry name" value="ABC_transporter-like_CS"/>
</dbReference>
<dbReference type="Gene3D" id="3.40.50.300">
    <property type="entry name" value="P-loop containing nucleotide triphosphate hydrolases"/>
    <property type="match status" value="2"/>
</dbReference>
<dbReference type="PANTHER" id="PTHR42855:SF2">
    <property type="entry name" value="DRUG RESISTANCE ABC TRANSPORTER,ATP-BINDING PROTEIN"/>
    <property type="match status" value="1"/>
</dbReference>
<dbReference type="SUPFAM" id="SSF52540">
    <property type="entry name" value="P-loop containing nucleoside triphosphate hydrolases"/>
    <property type="match status" value="2"/>
</dbReference>
<evidence type="ECO:0000256" key="2">
    <source>
        <dbReference type="ARBA" id="ARBA00022840"/>
    </source>
</evidence>
<evidence type="ECO:0000256" key="1">
    <source>
        <dbReference type="ARBA" id="ARBA00022741"/>
    </source>
</evidence>
<dbReference type="Proteomes" id="UP001057134">
    <property type="component" value="Chromosome"/>
</dbReference>
<feature type="region of interest" description="Disordered" evidence="3">
    <location>
        <begin position="234"/>
        <end position="256"/>
    </location>
</feature>
<sequence length="492" mass="56358">MSTITVSNLTFAYDGSYDNIFDHVSFQIDTDWKLGFTGRNGRGKTTFLHLLLGKYEYSGTISAQVSFDYFPFHVEDKEANTLDVVEQIIPDYQHWELMRELSLLKVSEDVLYRPFQSLSNGEQTKVLLAALFLKENSFLLIDEPTNHLDLHARKLVSDYMRTKRGYIVVSHDRAFLDNCVDHILSINKTDIEIQRGNFSDWWENKQRQDQYELAQNDKLRKDIKRLSEAADRTSHWSHEVEKTKNGTRNSGSKVDKGYVGHKAAKMMKRSKSLESRQQSAIEEKSALLKNIEGSESLKISQLAYHKSQLAELEHISIHYGDRTVCRDVSFSIEQGQRIALMGPNGSGKSSILKLICGEDISYCGTFRKGSQLKISYVSQDTSHLQGNLTDYAKSVGIDESLFKAILRKLDFSRTQFEKDMASYSGGQKKKVLIAKSLCENVHLHIWDEPLNFIDVISRMQIEELLLEHSPTILFVEHDSEFCKRIATKTVEL</sequence>
<feature type="domain" description="ABC transporter" evidence="4">
    <location>
        <begin position="4"/>
        <end position="213"/>
    </location>
</feature>
<proteinExistence type="predicted"/>
<dbReference type="SMART" id="SM00382">
    <property type="entry name" value="AAA"/>
    <property type="match status" value="2"/>
</dbReference>
<dbReference type="Pfam" id="PF00005">
    <property type="entry name" value="ABC_tran"/>
    <property type="match status" value="2"/>
</dbReference>
<dbReference type="InterPro" id="IPR003593">
    <property type="entry name" value="AAA+_ATPase"/>
</dbReference>
<reference evidence="5" key="2">
    <citation type="journal article" date="2021" name="J Anim Sci Technol">
        <title>Complete genome sequence of Paenibacillus konkukensis sp. nov. SK3146 as a potential probiotic strain.</title>
        <authorList>
            <person name="Jung H.I."/>
            <person name="Park S."/>
            <person name="Niu K.M."/>
            <person name="Lee S.W."/>
            <person name="Kothari D."/>
            <person name="Yi K.J."/>
            <person name="Kim S.K."/>
        </authorList>
    </citation>
    <scope>NUCLEOTIDE SEQUENCE</scope>
    <source>
        <strain evidence="5">SK3146</strain>
    </source>
</reference>
<dbReference type="CDD" id="cd03221">
    <property type="entry name" value="ABCF_EF-3"/>
    <property type="match status" value="2"/>
</dbReference>
<dbReference type="InterPro" id="IPR027417">
    <property type="entry name" value="P-loop_NTPase"/>
</dbReference>
<evidence type="ECO:0000259" key="4">
    <source>
        <dbReference type="PROSITE" id="PS50893"/>
    </source>
</evidence>
<keyword evidence="2 5" id="KW-0067">ATP-binding</keyword>
<reference evidence="5" key="1">
    <citation type="submission" date="2018-02" db="EMBL/GenBank/DDBJ databases">
        <authorList>
            <person name="Kim S.-K."/>
            <person name="Jung H.-I."/>
            <person name="Lee S.-W."/>
        </authorList>
    </citation>
    <scope>NUCLEOTIDE SEQUENCE</scope>
    <source>
        <strain evidence="5">SK3146</strain>
    </source>
</reference>
<gene>
    <name evidence="5" type="primary">yjjK</name>
    <name evidence="5" type="ORF">SK3146_00398</name>
</gene>
<keyword evidence="1" id="KW-0547">Nucleotide-binding</keyword>
<dbReference type="InterPro" id="IPR003439">
    <property type="entry name" value="ABC_transporter-like_ATP-bd"/>
</dbReference>
<feature type="compositionally biased region" description="Basic and acidic residues" evidence="3">
    <location>
        <begin position="234"/>
        <end position="244"/>
    </location>
</feature>
<dbReference type="PROSITE" id="PS00211">
    <property type="entry name" value="ABC_TRANSPORTER_1"/>
    <property type="match status" value="1"/>
</dbReference>
<dbReference type="NCBIfam" id="NF000167">
    <property type="entry name" value="ABCF_Lsa_all"/>
    <property type="match status" value="1"/>
</dbReference>
<dbReference type="NCBIfam" id="NF000355">
    <property type="entry name" value="ribo_prot_ABC_F"/>
    <property type="match status" value="1"/>
</dbReference>
<keyword evidence="6" id="KW-1185">Reference proteome</keyword>